<feature type="disulfide bond" evidence="7">
    <location>
        <begin position="421"/>
        <end position="436"/>
    </location>
</feature>
<dbReference type="SUPFAM" id="SSF57424">
    <property type="entry name" value="LDL receptor-like module"/>
    <property type="match status" value="8"/>
</dbReference>
<reference evidence="10" key="3">
    <citation type="submission" date="2024-02" db="UniProtKB">
        <authorList>
            <consortium name="WormBaseParasite"/>
        </authorList>
    </citation>
    <scope>IDENTIFICATION</scope>
    <source>
        <strain evidence="10">pt0022</strain>
    </source>
</reference>
<feature type="transmembrane region" description="Helical" evidence="8">
    <location>
        <begin position="86"/>
        <end position="112"/>
    </location>
</feature>
<comment type="subcellular location">
    <subcellularLocation>
        <location evidence="1">Membrane</location>
        <topology evidence="1">Single-pass membrane protein</topology>
    </subcellularLocation>
</comment>
<keyword evidence="6 7" id="KW-1015">Disulfide bond</keyword>
<evidence type="ECO:0000313" key="9">
    <source>
        <dbReference type="Proteomes" id="UP000093561"/>
    </source>
</evidence>
<feature type="disulfide bond" evidence="7">
    <location>
        <begin position="304"/>
        <end position="319"/>
    </location>
</feature>
<dbReference type="GO" id="GO:0016192">
    <property type="term" value="P:vesicle-mediated transport"/>
    <property type="evidence" value="ECO:0007669"/>
    <property type="project" value="UniProtKB-ARBA"/>
</dbReference>
<name>A0AAF5PHZ6_WUCBA</name>
<dbReference type="PRINTS" id="PR00261">
    <property type="entry name" value="LDLRECEPTOR"/>
</dbReference>
<evidence type="ECO:0000256" key="8">
    <source>
        <dbReference type="SAM" id="Phobius"/>
    </source>
</evidence>
<keyword evidence="2 8" id="KW-0812">Transmembrane</keyword>
<dbReference type="InterPro" id="IPR036055">
    <property type="entry name" value="LDL_receptor-like_sf"/>
</dbReference>
<dbReference type="PANTHER" id="PTHR24270">
    <property type="entry name" value="LOW-DENSITY LIPOPROTEIN RECEPTOR-RELATED"/>
    <property type="match status" value="1"/>
</dbReference>
<feature type="disulfide bond" evidence="7">
    <location>
        <begin position="345"/>
        <end position="360"/>
    </location>
</feature>
<keyword evidence="4 8" id="KW-1133">Transmembrane helix</keyword>
<dbReference type="WBParaSite" id="mrna-Wban_00934">
    <property type="protein sequence ID" value="mrna-Wban_00934"/>
    <property type="gene ID" value="Wban_00934"/>
</dbReference>
<evidence type="ECO:0000256" key="7">
    <source>
        <dbReference type="PROSITE-ProRule" id="PRU00124"/>
    </source>
</evidence>
<dbReference type="CDD" id="cd00112">
    <property type="entry name" value="LDLa"/>
    <property type="match status" value="5"/>
</dbReference>
<organism evidence="9 10">
    <name type="scientific">Wuchereria bancrofti</name>
    <dbReference type="NCBI Taxonomy" id="6293"/>
    <lineage>
        <taxon>Eukaryota</taxon>
        <taxon>Metazoa</taxon>
        <taxon>Ecdysozoa</taxon>
        <taxon>Nematoda</taxon>
        <taxon>Chromadorea</taxon>
        <taxon>Rhabditida</taxon>
        <taxon>Spirurina</taxon>
        <taxon>Spiruromorpha</taxon>
        <taxon>Filarioidea</taxon>
        <taxon>Onchocercidae</taxon>
        <taxon>Wuchereria</taxon>
    </lineage>
</organism>
<evidence type="ECO:0000313" key="10">
    <source>
        <dbReference type="WBParaSite" id="mrna-Wban_00934"/>
    </source>
</evidence>
<keyword evidence="5 8" id="KW-0472">Membrane</keyword>
<dbReference type="PANTHER" id="PTHR24270:SF62">
    <property type="entry name" value="LOW-DENSITY LIPOPROTEIN RECEPTOR-RELATED PROTEIN 2"/>
    <property type="match status" value="1"/>
</dbReference>
<dbReference type="Pfam" id="PF00057">
    <property type="entry name" value="Ldl_recept_a"/>
    <property type="match status" value="4"/>
</dbReference>
<protein>
    <submittedName>
        <fullName evidence="10">Low-density lipoprotein receptor domain class A containing protein</fullName>
    </submittedName>
</protein>
<feature type="disulfide bond" evidence="7">
    <location>
        <begin position="409"/>
        <end position="427"/>
    </location>
</feature>
<accession>A0AAF5PHZ6</accession>
<sequence>MSAHRGSYDPNNPVMLQNTIRPISIKNMDGKSPRYNQRPDSVGGSLGIDRENKHQECCFVLLLKIENFKEHLAEISCCAWLSNIPLVAFLVGILILLTVLIISPFLIVSLIIRGYSSISLNNSQAVEIIRAQSSWPSADISLHVRSLKSMIPPNITLCKGYGFSCTNLPSLVIGTLQRCDGVEDCPDGSDEIGCKLCHTTVNCSSSTHGVISSRHSMCLRGYRLCDGNVDCPDGSDEERYCRKECSKHEERCGKTSICFAHEQMCDGDVQCKYGEDEKNCNGKCHGGALWCEGNKKCIPKWQICNGVQNCPDGKDEMDCTCRECSGIGKALCNNSNVCIERSKVCDGNEDCPGGDDEINCPGSCAHIPKEDFIRCRDGILYHKKYACSGMLSECEGKCSECFKEMSFTCNNHKCIKRSLVCDGLNDCGDNSDETNCNCSIMKRLGDTMQCKVYTRGETIKCILFSQRCDGYEDCPDGEDERNCEKCINSNAVYCEPTKTCLVSTKRCDGVSDCPDNNDEQRCSCAECQKHGFPIYMCTNAARCFRRHEVCNPYTQCPNASEVDKLFCASQARQNAFFAVKKKV</sequence>
<dbReference type="InterPro" id="IPR050685">
    <property type="entry name" value="LDLR"/>
</dbReference>
<evidence type="ECO:0000256" key="5">
    <source>
        <dbReference type="ARBA" id="ARBA00023136"/>
    </source>
</evidence>
<proteinExistence type="predicted"/>
<dbReference type="SMART" id="SM00192">
    <property type="entry name" value="LDLa"/>
    <property type="match status" value="8"/>
</dbReference>
<feature type="disulfide bond" evidence="7">
    <location>
        <begin position="468"/>
        <end position="483"/>
    </location>
</feature>
<feature type="disulfide bond" evidence="7">
    <location>
        <begin position="179"/>
        <end position="194"/>
    </location>
</feature>
<reference evidence="9" key="1">
    <citation type="submission" date="2015-03" db="EMBL/GenBank/DDBJ databases">
        <title>Wuchereria bancrofti Genome Sequencing Papua New Guinea Strain.</title>
        <authorList>
            <person name="Small S.T."/>
            <person name="Serre D."/>
            <person name="Zimmerman P.A."/>
        </authorList>
    </citation>
    <scope>NUCLEOTIDE SEQUENCE [LARGE SCALE GENOMIC DNA]</scope>
    <source>
        <strain evidence="9">pt0022</strain>
    </source>
</reference>
<evidence type="ECO:0000256" key="3">
    <source>
        <dbReference type="ARBA" id="ARBA00022737"/>
    </source>
</evidence>
<comment type="caution">
    <text evidence="7">Lacks conserved residue(s) required for the propagation of feature annotation.</text>
</comment>
<dbReference type="Proteomes" id="UP000093561">
    <property type="component" value="Unassembled WGS sequence"/>
</dbReference>
<dbReference type="GO" id="GO:0005886">
    <property type="term" value="C:plasma membrane"/>
    <property type="evidence" value="ECO:0007669"/>
    <property type="project" value="TreeGrafter"/>
</dbReference>
<dbReference type="InterPro" id="IPR002172">
    <property type="entry name" value="LDrepeatLR_classA_rpt"/>
</dbReference>
<evidence type="ECO:0000256" key="2">
    <source>
        <dbReference type="ARBA" id="ARBA00022692"/>
    </source>
</evidence>
<dbReference type="Gene3D" id="4.10.400.10">
    <property type="entry name" value="Low-density Lipoprotein Receptor"/>
    <property type="match status" value="8"/>
</dbReference>
<evidence type="ECO:0000256" key="4">
    <source>
        <dbReference type="ARBA" id="ARBA00022989"/>
    </source>
</evidence>
<feature type="disulfide bond" evidence="7">
    <location>
        <begin position="265"/>
        <end position="280"/>
    </location>
</feature>
<feature type="disulfide bond" evidence="7">
    <location>
        <begin position="507"/>
        <end position="522"/>
    </location>
</feature>
<dbReference type="AlphaFoldDB" id="A0AAF5PHZ6"/>
<keyword evidence="3" id="KW-0677">Repeat</keyword>
<evidence type="ECO:0000256" key="6">
    <source>
        <dbReference type="ARBA" id="ARBA00023157"/>
    </source>
</evidence>
<evidence type="ECO:0000256" key="1">
    <source>
        <dbReference type="ARBA" id="ARBA00004167"/>
    </source>
</evidence>
<dbReference type="PROSITE" id="PS50068">
    <property type="entry name" value="LDLRA_2"/>
    <property type="match status" value="8"/>
</dbReference>
<reference evidence="9" key="2">
    <citation type="journal article" date="2016" name="Mol. Ecol.">
        <title>Population genomics of the filarial nematode parasite Wuchereria bancrofti from mosquitoes.</title>
        <authorList>
            <person name="Small S.T."/>
            <person name="Reimer L.J."/>
            <person name="Tisch D.J."/>
            <person name="King C.L."/>
            <person name="Christensen B.M."/>
            <person name="Siba P.M."/>
            <person name="Kazura J.W."/>
            <person name="Serre D."/>
            <person name="Zimmerman P.A."/>
        </authorList>
    </citation>
    <scope>NUCLEOTIDE SEQUENCE</scope>
    <source>
        <strain evidence="9">pt0022</strain>
    </source>
</reference>